<evidence type="ECO:0000256" key="1">
    <source>
        <dbReference type="RuleBase" id="RU368018"/>
    </source>
</evidence>
<dbReference type="InParanoid" id="A0A2K3DXU5"/>
<name>A0A2K3DXU5_CHLRE</name>
<comment type="catalytic activity">
    <reaction evidence="1">
        <text>S-ubiquitinyl-[E2 ubiquitin-conjugating enzyme]-L-cysteine + [acceptor protein]-L-lysine = [E2 ubiquitin-conjugating enzyme]-L-cysteine + N(6)-ubiquitinyl-[acceptor protein]-L-lysine.</text>
        <dbReference type="EC" id="2.3.2.27"/>
    </reaction>
</comment>
<dbReference type="OrthoDB" id="185455at2759"/>
<dbReference type="PaxDb" id="3055-EDO96765"/>
<dbReference type="GO" id="GO:0006281">
    <property type="term" value="P:DNA repair"/>
    <property type="evidence" value="ECO:0007669"/>
    <property type="project" value="UniProtKB-UniRule"/>
</dbReference>
<dbReference type="PANTHER" id="PTHR20973:SF0">
    <property type="entry name" value="NON-STRUCTURAL MAINTENANCE OF CHROMOSOMES ELEMENT 1 HOMOLOG"/>
    <property type="match status" value="1"/>
</dbReference>
<dbReference type="GO" id="GO:0008270">
    <property type="term" value="F:zinc ion binding"/>
    <property type="evidence" value="ECO:0007669"/>
    <property type="project" value="UniProtKB-KW"/>
</dbReference>
<accession>A0A2K3DXU5</accession>
<comment type="subcellular location">
    <subcellularLocation>
        <location evidence="1">Nucleus</location>
    </subcellularLocation>
</comment>
<dbReference type="GeneID" id="5728484"/>
<dbReference type="RefSeq" id="XP_001702912.2">
    <property type="nucleotide sequence ID" value="XM_001702860.2"/>
</dbReference>
<reference evidence="2 3" key="1">
    <citation type="journal article" date="2007" name="Science">
        <title>The Chlamydomonas genome reveals the evolution of key animal and plant functions.</title>
        <authorList>
            <person name="Merchant S.S."/>
            <person name="Prochnik S.E."/>
            <person name="Vallon O."/>
            <person name="Harris E.H."/>
            <person name="Karpowicz S.J."/>
            <person name="Witman G.B."/>
            <person name="Terry A."/>
            <person name="Salamov A."/>
            <person name="Fritz-Laylin L.K."/>
            <person name="Marechal-Drouard L."/>
            <person name="Marshall W.F."/>
            <person name="Qu L.H."/>
            <person name="Nelson D.R."/>
            <person name="Sanderfoot A.A."/>
            <person name="Spalding M.H."/>
            <person name="Kapitonov V.V."/>
            <person name="Ren Q."/>
            <person name="Ferris P."/>
            <person name="Lindquist E."/>
            <person name="Shapiro H."/>
            <person name="Lucas S.M."/>
            <person name="Grimwood J."/>
            <person name="Schmutz J."/>
            <person name="Cardol P."/>
            <person name="Cerutti H."/>
            <person name="Chanfreau G."/>
            <person name="Chen C.L."/>
            <person name="Cognat V."/>
            <person name="Croft M.T."/>
            <person name="Dent R."/>
            <person name="Dutcher S."/>
            <person name="Fernandez E."/>
            <person name="Fukuzawa H."/>
            <person name="Gonzalez-Ballester D."/>
            <person name="Gonzalez-Halphen D."/>
            <person name="Hallmann A."/>
            <person name="Hanikenne M."/>
            <person name="Hippler M."/>
            <person name="Inwood W."/>
            <person name="Jabbari K."/>
            <person name="Kalanon M."/>
            <person name="Kuras R."/>
            <person name="Lefebvre P.A."/>
            <person name="Lemaire S.D."/>
            <person name="Lobanov A.V."/>
            <person name="Lohr M."/>
            <person name="Manuell A."/>
            <person name="Meier I."/>
            <person name="Mets L."/>
            <person name="Mittag M."/>
            <person name="Mittelmeier T."/>
            <person name="Moroney J.V."/>
            <person name="Moseley J."/>
            <person name="Napoli C."/>
            <person name="Nedelcu A.M."/>
            <person name="Niyogi K."/>
            <person name="Novoselov S.V."/>
            <person name="Paulsen I.T."/>
            <person name="Pazour G."/>
            <person name="Purton S."/>
            <person name="Ral J.P."/>
            <person name="Riano-Pachon D.M."/>
            <person name="Riekhof W."/>
            <person name="Rymarquis L."/>
            <person name="Schroda M."/>
            <person name="Stern D."/>
            <person name="Umen J."/>
            <person name="Willows R."/>
            <person name="Wilson N."/>
            <person name="Zimmer S.L."/>
            <person name="Allmer J."/>
            <person name="Balk J."/>
            <person name="Bisova K."/>
            <person name="Chen C.J."/>
            <person name="Elias M."/>
            <person name="Gendler K."/>
            <person name="Hauser C."/>
            <person name="Lamb M.R."/>
            <person name="Ledford H."/>
            <person name="Long J.C."/>
            <person name="Minagawa J."/>
            <person name="Page M.D."/>
            <person name="Pan J."/>
            <person name="Pootakham W."/>
            <person name="Roje S."/>
            <person name="Rose A."/>
            <person name="Stahlberg E."/>
            <person name="Terauchi A.M."/>
            <person name="Yang P."/>
            <person name="Ball S."/>
            <person name="Bowler C."/>
            <person name="Dieckmann C.L."/>
            <person name="Gladyshev V.N."/>
            <person name="Green P."/>
            <person name="Jorgensen R."/>
            <person name="Mayfield S."/>
            <person name="Mueller-Roeber B."/>
            <person name="Rajamani S."/>
            <person name="Sayre R.T."/>
            <person name="Brokstein P."/>
            <person name="Dubchak I."/>
            <person name="Goodstein D."/>
            <person name="Hornick L."/>
            <person name="Huang Y.W."/>
            <person name="Jhaveri J."/>
            <person name="Luo Y."/>
            <person name="Martinez D."/>
            <person name="Ngau W.C."/>
            <person name="Otillar B."/>
            <person name="Poliakov A."/>
            <person name="Porter A."/>
            <person name="Szajkowski L."/>
            <person name="Werner G."/>
            <person name="Zhou K."/>
            <person name="Grigoriev I.V."/>
            <person name="Rokhsar D.S."/>
            <person name="Grossman A.R."/>
        </authorList>
    </citation>
    <scope>NUCLEOTIDE SEQUENCE [LARGE SCALE GENOMIC DNA]</scope>
    <source>
        <strain evidence="3">CC-503</strain>
    </source>
</reference>
<dbReference type="AlphaFoldDB" id="A0A2K3DXU5"/>
<dbReference type="PANTHER" id="PTHR20973">
    <property type="entry name" value="NON-SMC ELEMENT 1-RELATED"/>
    <property type="match status" value="1"/>
</dbReference>
<keyword evidence="1" id="KW-0479">Metal-binding</keyword>
<dbReference type="InterPro" id="IPR036388">
    <property type="entry name" value="WH-like_DNA-bd_sf"/>
</dbReference>
<dbReference type="GO" id="GO:0061630">
    <property type="term" value="F:ubiquitin protein ligase activity"/>
    <property type="evidence" value="ECO:0007669"/>
    <property type="project" value="UniProtKB-EC"/>
</dbReference>
<protein>
    <recommendedName>
        <fullName evidence="1">Non-structural maintenance of chromosomes element 1 homolog</fullName>
        <ecNumber evidence="1">2.3.2.27</ecNumber>
    </recommendedName>
</protein>
<dbReference type="InterPro" id="IPR011513">
    <property type="entry name" value="Nse1"/>
</dbReference>
<dbReference type="GO" id="GO:0005634">
    <property type="term" value="C:nucleus"/>
    <property type="evidence" value="ECO:0007669"/>
    <property type="project" value="UniProtKB-SubCell"/>
</dbReference>
<dbReference type="Gene3D" id="1.10.10.10">
    <property type="entry name" value="Winged helix-like DNA-binding domain superfamily/Winged helix DNA-binding domain"/>
    <property type="match status" value="1"/>
</dbReference>
<dbReference type="Proteomes" id="UP000006906">
    <property type="component" value="Chromosome 3"/>
</dbReference>
<keyword evidence="1" id="KW-0862">Zinc</keyword>
<evidence type="ECO:0000313" key="3">
    <source>
        <dbReference type="Proteomes" id="UP000006906"/>
    </source>
</evidence>
<dbReference type="STRING" id="3055.A0A2K3DXU5"/>
<dbReference type="ExpressionAtlas" id="A0A2K3DXU5">
    <property type="expression patterns" value="baseline and differential"/>
</dbReference>
<keyword evidence="1" id="KW-0539">Nucleus</keyword>
<dbReference type="Gramene" id="PNW85337">
    <property type="protein sequence ID" value="PNW85337"/>
    <property type="gene ID" value="CHLRE_03g181650v5"/>
</dbReference>
<keyword evidence="1" id="KW-0833">Ubl conjugation pathway</keyword>
<evidence type="ECO:0000313" key="2">
    <source>
        <dbReference type="EMBL" id="PNW85337.1"/>
    </source>
</evidence>
<dbReference type="GO" id="GO:0030915">
    <property type="term" value="C:Smc5-Smc6 complex"/>
    <property type="evidence" value="ECO:0007669"/>
    <property type="project" value="UniProtKB-UniRule"/>
</dbReference>
<keyword evidence="1" id="KW-0234">DNA repair</keyword>
<comment type="subunit">
    <text evidence="1">Component of the Smc5-Smc6 complex.</text>
</comment>
<keyword evidence="1" id="KW-0233">DNA recombination</keyword>
<organism evidence="2 3">
    <name type="scientific">Chlamydomonas reinhardtii</name>
    <name type="common">Chlamydomonas smithii</name>
    <dbReference type="NCBI Taxonomy" id="3055"/>
    <lineage>
        <taxon>Eukaryota</taxon>
        <taxon>Viridiplantae</taxon>
        <taxon>Chlorophyta</taxon>
        <taxon>core chlorophytes</taxon>
        <taxon>Chlorophyceae</taxon>
        <taxon>CS clade</taxon>
        <taxon>Chlamydomonadales</taxon>
        <taxon>Chlamydomonadaceae</taxon>
        <taxon>Chlamydomonas</taxon>
    </lineage>
</organism>
<keyword evidence="1" id="KW-0863">Zinc-finger</keyword>
<sequence>MQVLSKIQNDIQWLEMNIERIKLPMNNEWYLCLVNKDADEAAKQMGSCFTIDQLAYFRAVVEKIGTHPPSGDALIADVNSMVLKNVVPMPASAAAAGSAGEPATQPAAAHAQKSKLSVVEREETLHKLASQGWLFMAREGYYTLGPRTLLEMKSLVLSTLSDEAARRLENDYM</sequence>
<keyword evidence="3" id="KW-1185">Reference proteome</keyword>
<keyword evidence="1" id="KW-0808">Transferase</keyword>
<proteinExistence type="inferred from homology"/>
<dbReference type="EMBL" id="CM008964">
    <property type="protein sequence ID" value="PNW85337.1"/>
    <property type="molecule type" value="Genomic_DNA"/>
</dbReference>
<gene>
    <name evidence="2" type="ORF">CHLRE_03g181650v5</name>
</gene>
<dbReference type="GO" id="GO:0006310">
    <property type="term" value="P:DNA recombination"/>
    <property type="evidence" value="ECO:0007669"/>
    <property type="project" value="UniProtKB-KW"/>
</dbReference>
<dbReference type="Pfam" id="PF07574">
    <property type="entry name" value="SMC_Nse1"/>
    <property type="match status" value="1"/>
</dbReference>
<dbReference type="KEGG" id="cre:CHLRE_03g181650v5"/>
<comment type="similarity">
    <text evidence="1">Belongs to the NSE1 family.</text>
</comment>
<dbReference type="EC" id="2.3.2.27" evidence="1"/>
<keyword evidence="1" id="KW-0227">DNA damage</keyword>